<dbReference type="EMBL" id="NBIV01000218">
    <property type="protein sequence ID" value="PXF41369.1"/>
    <property type="molecule type" value="Genomic_DNA"/>
</dbReference>
<dbReference type="PANTHER" id="PTHR15601:SF0">
    <property type="entry name" value="GEO09675P1"/>
    <property type="match status" value="1"/>
</dbReference>
<organism evidence="8 9">
    <name type="scientific">Gracilariopsis chorda</name>
    <dbReference type="NCBI Taxonomy" id="448386"/>
    <lineage>
        <taxon>Eukaryota</taxon>
        <taxon>Rhodophyta</taxon>
        <taxon>Florideophyceae</taxon>
        <taxon>Rhodymeniophycidae</taxon>
        <taxon>Gracilariales</taxon>
        <taxon>Gracilariaceae</taxon>
        <taxon>Gracilariopsis</taxon>
    </lineage>
</organism>
<dbReference type="InterPro" id="IPR010580">
    <property type="entry name" value="ER_stress-assoc"/>
</dbReference>
<dbReference type="Proteomes" id="UP000247409">
    <property type="component" value="Unassembled WGS sequence"/>
</dbReference>
<feature type="transmembrane region" description="Helical" evidence="7">
    <location>
        <begin position="41"/>
        <end position="62"/>
    </location>
</feature>
<dbReference type="GO" id="GO:0005789">
    <property type="term" value="C:endoplasmic reticulum membrane"/>
    <property type="evidence" value="ECO:0007669"/>
    <property type="project" value="UniProtKB-SubCell"/>
</dbReference>
<evidence type="ECO:0000313" key="9">
    <source>
        <dbReference type="Proteomes" id="UP000247409"/>
    </source>
</evidence>
<keyword evidence="3 7" id="KW-0812">Transmembrane</keyword>
<keyword evidence="4" id="KW-0256">Endoplasmic reticulum</keyword>
<keyword evidence="6 7" id="KW-0472">Membrane</keyword>
<gene>
    <name evidence="8" type="ORF">BWQ96_08867</name>
</gene>
<reference evidence="8 9" key="1">
    <citation type="journal article" date="2018" name="Mol. Biol. Evol.">
        <title>Analysis of the draft genome of the red seaweed Gracilariopsis chorda provides insights into genome size evolution in Rhodophyta.</title>
        <authorList>
            <person name="Lee J."/>
            <person name="Yang E.C."/>
            <person name="Graf L."/>
            <person name="Yang J.H."/>
            <person name="Qiu H."/>
            <person name="Zel Zion U."/>
            <person name="Chan C.X."/>
            <person name="Stephens T.G."/>
            <person name="Weber A.P.M."/>
            <person name="Boo G.H."/>
            <person name="Boo S.M."/>
            <person name="Kim K.M."/>
            <person name="Shin Y."/>
            <person name="Jung M."/>
            <person name="Lee S.J."/>
            <person name="Yim H.S."/>
            <person name="Lee J.H."/>
            <person name="Bhattacharya D."/>
            <person name="Yoon H.S."/>
        </authorList>
    </citation>
    <scope>NUCLEOTIDE SEQUENCE [LARGE SCALE GENOMIC DNA]</scope>
    <source>
        <strain evidence="8 9">SKKU-2015</strain>
        <tissue evidence="8">Whole body</tissue>
    </source>
</reference>
<dbReference type="GO" id="GO:0030968">
    <property type="term" value="P:endoplasmic reticulum unfolded protein response"/>
    <property type="evidence" value="ECO:0007669"/>
    <property type="project" value="TreeGrafter"/>
</dbReference>
<evidence type="ECO:0000313" key="8">
    <source>
        <dbReference type="EMBL" id="PXF41369.1"/>
    </source>
</evidence>
<evidence type="ECO:0000256" key="6">
    <source>
        <dbReference type="ARBA" id="ARBA00023136"/>
    </source>
</evidence>
<name>A0A2V3IH19_9FLOR</name>
<evidence type="ECO:0000256" key="3">
    <source>
        <dbReference type="ARBA" id="ARBA00022692"/>
    </source>
</evidence>
<dbReference type="OrthoDB" id="16679at2759"/>
<evidence type="ECO:0000256" key="4">
    <source>
        <dbReference type="ARBA" id="ARBA00022824"/>
    </source>
</evidence>
<comment type="subcellular location">
    <subcellularLocation>
        <location evidence="1">Endoplasmic reticulum membrane</location>
        <topology evidence="1">Single-pass membrane protein</topology>
    </subcellularLocation>
</comment>
<evidence type="ECO:0000256" key="5">
    <source>
        <dbReference type="ARBA" id="ARBA00022989"/>
    </source>
</evidence>
<proteinExistence type="inferred from homology"/>
<evidence type="ECO:0000256" key="2">
    <source>
        <dbReference type="ARBA" id="ARBA00005500"/>
    </source>
</evidence>
<comment type="caution">
    <text evidence="8">The sequence shown here is derived from an EMBL/GenBank/DDBJ whole genome shotgun (WGS) entry which is preliminary data.</text>
</comment>
<keyword evidence="5 7" id="KW-1133">Transmembrane helix</keyword>
<comment type="similarity">
    <text evidence="2">Belongs to the RAMP4 family.</text>
</comment>
<evidence type="ECO:0000256" key="7">
    <source>
        <dbReference type="SAM" id="Phobius"/>
    </source>
</evidence>
<dbReference type="Pfam" id="PF06624">
    <property type="entry name" value="RAMP4"/>
    <property type="match status" value="1"/>
</dbReference>
<keyword evidence="9" id="KW-1185">Reference proteome</keyword>
<accession>A0A2V3IH19</accession>
<sequence length="66" mass="7145">MPSGNNAARLRKATSRFDKNVTRKVATNSAARKKEDEGYGVGPLLIALFAFVVIGSSLLEVFRPHA</sequence>
<protein>
    <submittedName>
        <fullName evidence="8">Stress-associated endoplasmic reticulum protein 2</fullName>
    </submittedName>
</protein>
<dbReference type="PANTHER" id="PTHR15601">
    <property type="entry name" value="STRESS ASSOCIATED ENDOPLASMIC RETICULUM PROTEIN SERP1/RAMP4"/>
    <property type="match status" value="1"/>
</dbReference>
<dbReference type="AlphaFoldDB" id="A0A2V3IH19"/>
<evidence type="ECO:0000256" key="1">
    <source>
        <dbReference type="ARBA" id="ARBA00004389"/>
    </source>
</evidence>